<sequence>MENHFSRRYALVLSGSEIKAFGNLVQLARAQLAANPPQALRGCPFVRQAGLIGPQLYDVERLICQVVEDLGLPDLPPTITPAKLLLETLMAEAVPGESLPTHPPLSAGEPGQNPPSVDLNSELHKAIMLVLTSVPGWLSPEAHEAIRAALREVKS</sequence>
<dbReference type="EMBL" id="JBHSBU010000004">
    <property type="protein sequence ID" value="MFC4161978.1"/>
    <property type="molecule type" value="Genomic_DNA"/>
</dbReference>
<evidence type="ECO:0000313" key="3">
    <source>
        <dbReference type="Proteomes" id="UP001595791"/>
    </source>
</evidence>
<dbReference type="RefSeq" id="WP_378168701.1">
    <property type="nucleotide sequence ID" value="NZ_JBHSBU010000004.1"/>
</dbReference>
<comment type="caution">
    <text evidence="2">The sequence shown here is derived from an EMBL/GenBank/DDBJ whole genome shotgun (WGS) entry which is preliminary data.</text>
</comment>
<reference evidence="3" key="1">
    <citation type="journal article" date="2019" name="Int. J. Syst. Evol. Microbiol.">
        <title>The Global Catalogue of Microorganisms (GCM) 10K type strain sequencing project: providing services to taxonomists for standard genome sequencing and annotation.</title>
        <authorList>
            <consortium name="The Broad Institute Genomics Platform"/>
            <consortium name="The Broad Institute Genome Sequencing Center for Infectious Disease"/>
            <person name="Wu L."/>
            <person name="Ma J."/>
        </authorList>
    </citation>
    <scope>NUCLEOTIDE SEQUENCE [LARGE SCALE GENOMIC DNA]</scope>
    <source>
        <strain evidence="3">LMG 29894</strain>
    </source>
</reference>
<keyword evidence="3" id="KW-1185">Reference proteome</keyword>
<organism evidence="2 3">
    <name type="scientific">Chitinimonas lacunae</name>
    <dbReference type="NCBI Taxonomy" id="1963018"/>
    <lineage>
        <taxon>Bacteria</taxon>
        <taxon>Pseudomonadati</taxon>
        <taxon>Pseudomonadota</taxon>
        <taxon>Betaproteobacteria</taxon>
        <taxon>Neisseriales</taxon>
        <taxon>Chitinibacteraceae</taxon>
        <taxon>Chitinimonas</taxon>
    </lineage>
</organism>
<gene>
    <name evidence="2" type="ORF">ACFOW7_21820</name>
</gene>
<evidence type="ECO:0000256" key="1">
    <source>
        <dbReference type="SAM" id="MobiDB-lite"/>
    </source>
</evidence>
<name>A0ABV8MXW6_9NEIS</name>
<accession>A0ABV8MXW6</accession>
<evidence type="ECO:0000313" key="2">
    <source>
        <dbReference type="EMBL" id="MFC4161978.1"/>
    </source>
</evidence>
<dbReference type="Proteomes" id="UP001595791">
    <property type="component" value="Unassembled WGS sequence"/>
</dbReference>
<proteinExistence type="predicted"/>
<protein>
    <submittedName>
        <fullName evidence="2">Uncharacterized protein</fullName>
    </submittedName>
</protein>
<feature type="region of interest" description="Disordered" evidence="1">
    <location>
        <begin position="96"/>
        <end position="116"/>
    </location>
</feature>